<keyword evidence="2" id="KW-1185">Reference proteome</keyword>
<dbReference type="Proteomes" id="UP000499080">
    <property type="component" value="Unassembled WGS sequence"/>
</dbReference>
<sequence length="141" mass="16184">MRCDETLFRVLKFKVVTTLSGMKTLSPLPWHLGNLNDSLCNSSSAEAQVLVAITGHGLTPRRRSYVLLLEEGLIFPFCTHVLEREPAYLSVASRLRARGVRRWEGKRIFEERALFYGFHNAKEKSYAHIFRSITSSKRKLT</sequence>
<accession>A0A4Y2B2Z2</accession>
<gene>
    <name evidence="1" type="ORF">AVEN_193157_1</name>
</gene>
<organism evidence="1 2">
    <name type="scientific">Araneus ventricosus</name>
    <name type="common">Orbweaver spider</name>
    <name type="synonym">Epeira ventricosa</name>
    <dbReference type="NCBI Taxonomy" id="182803"/>
    <lineage>
        <taxon>Eukaryota</taxon>
        <taxon>Metazoa</taxon>
        <taxon>Ecdysozoa</taxon>
        <taxon>Arthropoda</taxon>
        <taxon>Chelicerata</taxon>
        <taxon>Arachnida</taxon>
        <taxon>Araneae</taxon>
        <taxon>Araneomorphae</taxon>
        <taxon>Entelegynae</taxon>
        <taxon>Araneoidea</taxon>
        <taxon>Araneidae</taxon>
        <taxon>Araneus</taxon>
    </lineage>
</organism>
<proteinExistence type="predicted"/>
<dbReference type="AlphaFoldDB" id="A0A4Y2B2Z2"/>
<comment type="caution">
    <text evidence="1">The sequence shown here is derived from an EMBL/GenBank/DDBJ whole genome shotgun (WGS) entry which is preliminary data.</text>
</comment>
<evidence type="ECO:0000313" key="2">
    <source>
        <dbReference type="Proteomes" id="UP000499080"/>
    </source>
</evidence>
<evidence type="ECO:0000313" key="1">
    <source>
        <dbReference type="EMBL" id="GBL85705.1"/>
    </source>
</evidence>
<dbReference type="EMBL" id="BGPR01000044">
    <property type="protein sequence ID" value="GBL85705.1"/>
    <property type="molecule type" value="Genomic_DNA"/>
</dbReference>
<protein>
    <submittedName>
        <fullName evidence="1">Uncharacterized protein</fullName>
    </submittedName>
</protein>
<name>A0A4Y2B2Z2_ARAVE</name>
<reference evidence="1 2" key="1">
    <citation type="journal article" date="2019" name="Sci. Rep.">
        <title>Orb-weaving spider Araneus ventricosus genome elucidates the spidroin gene catalogue.</title>
        <authorList>
            <person name="Kono N."/>
            <person name="Nakamura H."/>
            <person name="Ohtoshi R."/>
            <person name="Moran D.A.P."/>
            <person name="Shinohara A."/>
            <person name="Yoshida Y."/>
            <person name="Fujiwara M."/>
            <person name="Mori M."/>
            <person name="Tomita M."/>
            <person name="Arakawa K."/>
        </authorList>
    </citation>
    <scope>NUCLEOTIDE SEQUENCE [LARGE SCALE GENOMIC DNA]</scope>
</reference>